<accession>A0A0C9QJZ4</accession>
<evidence type="ECO:0000256" key="5">
    <source>
        <dbReference type="ARBA" id="ARBA00023157"/>
    </source>
</evidence>
<keyword evidence="6" id="KW-0732">Signal</keyword>
<dbReference type="CDD" id="cd00190">
    <property type="entry name" value="Tryp_SPc"/>
    <property type="match status" value="1"/>
</dbReference>
<evidence type="ECO:0000259" key="7">
    <source>
        <dbReference type="PROSITE" id="PS50240"/>
    </source>
</evidence>
<dbReference type="PANTHER" id="PTHR24276">
    <property type="entry name" value="POLYSERASE-RELATED"/>
    <property type="match status" value="1"/>
</dbReference>
<dbReference type="FunFam" id="2.40.10.10:FF:000068">
    <property type="entry name" value="transmembrane protease serine 2"/>
    <property type="match status" value="1"/>
</dbReference>
<keyword evidence="4" id="KW-0720">Serine protease</keyword>
<protein>
    <submittedName>
        <fullName evidence="8">TRYP4 protein</fullName>
    </submittedName>
</protein>
<dbReference type="InterPro" id="IPR043504">
    <property type="entry name" value="Peptidase_S1_PA_chymotrypsin"/>
</dbReference>
<organism evidence="8">
    <name type="scientific">Fopius arisanus</name>
    <dbReference type="NCBI Taxonomy" id="64838"/>
    <lineage>
        <taxon>Eukaryota</taxon>
        <taxon>Metazoa</taxon>
        <taxon>Ecdysozoa</taxon>
        <taxon>Arthropoda</taxon>
        <taxon>Hexapoda</taxon>
        <taxon>Insecta</taxon>
        <taxon>Pterygota</taxon>
        <taxon>Neoptera</taxon>
        <taxon>Endopterygota</taxon>
        <taxon>Hymenoptera</taxon>
        <taxon>Apocrita</taxon>
        <taxon>Ichneumonoidea</taxon>
        <taxon>Braconidae</taxon>
        <taxon>Opiinae</taxon>
        <taxon>Fopius</taxon>
    </lineage>
</organism>
<dbReference type="AlphaFoldDB" id="A0A0C9QJZ4"/>
<evidence type="ECO:0000256" key="3">
    <source>
        <dbReference type="ARBA" id="ARBA00022801"/>
    </source>
</evidence>
<dbReference type="SUPFAM" id="SSF50494">
    <property type="entry name" value="Trypsin-like serine proteases"/>
    <property type="match status" value="1"/>
</dbReference>
<evidence type="ECO:0000313" key="8">
    <source>
        <dbReference type="EMBL" id="JAG73621.1"/>
    </source>
</evidence>
<dbReference type="SMART" id="SM00020">
    <property type="entry name" value="Tryp_SPc"/>
    <property type="match status" value="1"/>
</dbReference>
<keyword evidence="2" id="KW-0645">Protease</keyword>
<sequence>MISVGIILSVLVVLANGASLNKNDAVKITHPYQVSFREWVRPDPKDEYVHICSGAIINKNWILSTASCFEERDLGYVFAAVGTNEVSSKGQTLDVVFAVLHDDYDKPYNDNIALIRVAGDIEFNEKIRPVALPTDGHADYDRLGEIVGWFTVKADLSVNNQLQSVNLPIISNDQCAKYRDITDKHICVHDEALGDFCHEDIGAPLIVDDLLVGIESYVAPCAGGLPDVFTRIYSYRQWIDKIIRKFE</sequence>
<feature type="domain" description="Peptidase S1" evidence="7">
    <location>
        <begin position="14"/>
        <end position="244"/>
    </location>
</feature>
<comment type="similarity">
    <text evidence="1">Belongs to the peptidase S1 family.</text>
</comment>
<keyword evidence="3" id="KW-0378">Hydrolase</keyword>
<dbReference type="InterPro" id="IPR001254">
    <property type="entry name" value="Trypsin_dom"/>
</dbReference>
<dbReference type="EMBL" id="GBYB01003854">
    <property type="protein sequence ID" value="JAG73621.1"/>
    <property type="molecule type" value="Transcribed_RNA"/>
</dbReference>
<dbReference type="InterPro" id="IPR009003">
    <property type="entry name" value="Peptidase_S1_PA"/>
</dbReference>
<evidence type="ECO:0000256" key="1">
    <source>
        <dbReference type="ARBA" id="ARBA00007664"/>
    </source>
</evidence>
<evidence type="ECO:0000256" key="2">
    <source>
        <dbReference type="ARBA" id="ARBA00022670"/>
    </source>
</evidence>
<name>A0A0C9QJZ4_9HYME</name>
<dbReference type="PROSITE" id="PS50240">
    <property type="entry name" value="TRYPSIN_DOM"/>
    <property type="match status" value="1"/>
</dbReference>
<evidence type="ECO:0000256" key="4">
    <source>
        <dbReference type="ARBA" id="ARBA00022825"/>
    </source>
</evidence>
<dbReference type="InterPro" id="IPR050430">
    <property type="entry name" value="Peptidase_S1"/>
</dbReference>
<dbReference type="GO" id="GO:0004252">
    <property type="term" value="F:serine-type endopeptidase activity"/>
    <property type="evidence" value="ECO:0007669"/>
    <property type="project" value="InterPro"/>
</dbReference>
<dbReference type="InterPro" id="IPR001314">
    <property type="entry name" value="Peptidase_S1A"/>
</dbReference>
<proteinExistence type="inferred from homology"/>
<keyword evidence="5" id="KW-1015">Disulfide bond</keyword>
<dbReference type="PANTHER" id="PTHR24276:SF96">
    <property type="entry name" value="PEPTIDASE S1 DOMAIN-CONTAINING PROTEIN"/>
    <property type="match status" value="1"/>
</dbReference>
<feature type="signal peptide" evidence="6">
    <location>
        <begin position="1"/>
        <end position="17"/>
    </location>
</feature>
<evidence type="ECO:0000256" key="6">
    <source>
        <dbReference type="SAM" id="SignalP"/>
    </source>
</evidence>
<dbReference type="Pfam" id="PF00089">
    <property type="entry name" value="Trypsin"/>
    <property type="match status" value="1"/>
</dbReference>
<dbReference type="GO" id="GO:0006508">
    <property type="term" value="P:proteolysis"/>
    <property type="evidence" value="ECO:0007669"/>
    <property type="project" value="UniProtKB-KW"/>
</dbReference>
<gene>
    <name evidence="8" type="primary">TRYP4</name>
    <name evidence="8" type="ORF">g.12840</name>
</gene>
<dbReference type="PRINTS" id="PR00722">
    <property type="entry name" value="CHYMOTRYPSIN"/>
</dbReference>
<dbReference type="Gene3D" id="2.40.10.10">
    <property type="entry name" value="Trypsin-like serine proteases"/>
    <property type="match status" value="2"/>
</dbReference>
<reference evidence="8" key="1">
    <citation type="submission" date="2015-01" db="EMBL/GenBank/DDBJ databases">
        <title>Transcriptome Assembly of Fopius arisanus.</title>
        <authorList>
            <person name="Geib S."/>
        </authorList>
    </citation>
    <scope>NUCLEOTIDE SEQUENCE</scope>
</reference>
<feature type="chain" id="PRO_5002201504" evidence="6">
    <location>
        <begin position="18"/>
        <end position="247"/>
    </location>
</feature>